<gene>
    <name evidence="2" type="ORF">ZHD862_LOCUS39281</name>
</gene>
<protein>
    <recommendedName>
        <fullName evidence="1">Macro domain-containing protein</fullName>
    </recommendedName>
</protein>
<name>A0A815WSN2_9BILA</name>
<sequence length="97" mass="10563">MLDVKADAIVNTANEGLLGGGGLDFLVHSIAGEELKRFCSELPANDQGVRCHTGDCVITPGFKSNYKYIIHTVGPYLDKYNKPQPILLANCYKNIPP</sequence>
<evidence type="ECO:0000313" key="2">
    <source>
        <dbReference type="EMBL" id="CAF1548397.1"/>
    </source>
</evidence>
<dbReference type="SUPFAM" id="SSF52949">
    <property type="entry name" value="Macro domain-like"/>
    <property type="match status" value="1"/>
</dbReference>
<dbReference type="InterPro" id="IPR043472">
    <property type="entry name" value="Macro_dom-like"/>
</dbReference>
<evidence type="ECO:0000313" key="3">
    <source>
        <dbReference type="Proteomes" id="UP000663864"/>
    </source>
</evidence>
<feature type="domain" description="Macro" evidence="1">
    <location>
        <begin position="1"/>
        <end position="97"/>
    </location>
</feature>
<reference evidence="2" key="1">
    <citation type="submission" date="2021-02" db="EMBL/GenBank/DDBJ databases">
        <authorList>
            <person name="Nowell W R."/>
        </authorList>
    </citation>
    <scope>NUCLEOTIDE SEQUENCE</scope>
</reference>
<dbReference type="AlphaFoldDB" id="A0A815WSN2"/>
<accession>A0A815WSN2</accession>
<dbReference type="EMBL" id="CAJNOT010016154">
    <property type="protein sequence ID" value="CAF1548397.1"/>
    <property type="molecule type" value="Genomic_DNA"/>
</dbReference>
<dbReference type="PANTHER" id="PTHR11106">
    <property type="entry name" value="GANGLIOSIDE INDUCED DIFFERENTIATION ASSOCIATED PROTEIN 2-RELATED"/>
    <property type="match status" value="1"/>
</dbReference>
<dbReference type="PROSITE" id="PS51154">
    <property type="entry name" value="MACRO"/>
    <property type="match status" value="1"/>
</dbReference>
<dbReference type="Gene3D" id="3.40.220.10">
    <property type="entry name" value="Leucine Aminopeptidase, subunit E, domain 1"/>
    <property type="match status" value="1"/>
</dbReference>
<organism evidence="2 3">
    <name type="scientific">Rotaria sordida</name>
    <dbReference type="NCBI Taxonomy" id="392033"/>
    <lineage>
        <taxon>Eukaryota</taxon>
        <taxon>Metazoa</taxon>
        <taxon>Spiralia</taxon>
        <taxon>Gnathifera</taxon>
        <taxon>Rotifera</taxon>
        <taxon>Eurotatoria</taxon>
        <taxon>Bdelloidea</taxon>
        <taxon>Philodinida</taxon>
        <taxon>Philodinidae</taxon>
        <taxon>Rotaria</taxon>
    </lineage>
</organism>
<dbReference type="Proteomes" id="UP000663864">
    <property type="component" value="Unassembled WGS sequence"/>
</dbReference>
<dbReference type="PANTHER" id="PTHR11106:SF27">
    <property type="entry name" value="MACRO DOMAIN-CONTAINING PROTEIN"/>
    <property type="match status" value="1"/>
</dbReference>
<dbReference type="Pfam" id="PF01661">
    <property type="entry name" value="Macro"/>
    <property type="match status" value="1"/>
</dbReference>
<dbReference type="InterPro" id="IPR002589">
    <property type="entry name" value="Macro_dom"/>
</dbReference>
<evidence type="ECO:0000259" key="1">
    <source>
        <dbReference type="PROSITE" id="PS51154"/>
    </source>
</evidence>
<comment type="caution">
    <text evidence="2">The sequence shown here is derived from an EMBL/GenBank/DDBJ whole genome shotgun (WGS) entry which is preliminary data.</text>
</comment>
<proteinExistence type="predicted"/>